<keyword evidence="1" id="KW-1133">Transmembrane helix</keyword>
<gene>
    <name evidence="2" type="ORF">FM111_10690</name>
</gene>
<dbReference type="AlphaFoldDB" id="A0A1R4G9M0"/>
<accession>A0A1R4G9M0</accession>
<reference evidence="2 3" key="1">
    <citation type="submission" date="2017-02" db="EMBL/GenBank/DDBJ databases">
        <authorList>
            <person name="Peterson S.W."/>
        </authorList>
    </citation>
    <scope>NUCLEOTIDE SEQUENCE [LARGE SCALE GENOMIC DNA]</scope>
    <source>
        <strain evidence="2 3">3F5N</strain>
    </source>
</reference>
<evidence type="ECO:0000313" key="2">
    <source>
        <dbReference type="EMBL" id="SJM64763.1"/>
    </source>
</evidence>
<sequence>MKFLLSRLQRPIPNLIACLVFGAVLALLMRAAVKLLF</sequence>
<proteinExistence type="predicted"/>
<dbReference type="Proteomes" id="UP000195766">
    <property type="component" value="Unassembled WGS sequence"/>
</dbReference>
<protein>
    <submittedName>
        <fullName evidence="2">Uncharacterized protein</fullName>
    </submittedName>
</protein>
<feature type="transmembrane region" description="Helical" evidence="1">
    <location>
        <begin position="12"/>
        <end position="33"/>
    </location>
</feature>
<evidence type="ECO:0000256" key="1">
    <source>
        <dbReference type="SAM" id="Phobius"/>
    </source>
</evidence>
<organism evidence="2 3">
    <name type="scientific">Brevundimonas diminuta 3F5N</name>
    <dbReference type="NCBI Taxonomy" id="1255603"/>
    <lineage>
        <taxon>Bacteria</taxon>
        <taxon>Pseudomonadati</taxon>
        <taxon>Pseudomonadota</taxon>
        <taxon>Alphaproteobacteria</taxon>
        <taxon>Caulobacterales</taxon>
        <taxon>Caulobacteraceae</taxon>
        <taxon>Brevundimonas</taxon>
    </lineage>
</organism>
<dbReference type="EMBL" id="FUIE01000057">
    <property type="protein sequence ID" value="SJM64763.1"/>
    <property type="molecule type" value="Genomic_DNA"/>
</dbReference>
<keyword evidence="1" id="KW-0812">Transmembrane</keyword>
<keyword evidence="1" id="KW-0472">Membrane</keyword>
<evidence type="ECO:0000313" key="3">
    <source>
        <dbReference type="Proteomes" id="UP000195766"/>
    </source>
</evidence>
<name>A0A1R4G9M0_BREDI</name>